<evidence type="ECO:0000256" key="3">
    <source>
        <dbReference type="ARBA" id="ARBA00022692"/>
    </source>
</evidence>
<evidence type="ECO:0000256" key="6">
    <source>
        <dbReference type="ARBA" id="ARBA00023136"/>
    </source>
</evidence>
<evidence type="ECO:0000256" key="4">
    <source>
        <dbReference type="ARBA" id="ARBA00022989"/>
    </source>
</evidence>
<feature type="transmembrane region" description="Helical" evidence="7">
    <location>
        <begin position="25"/>
        <end position="42"/>
    </location>
</feature>
<reference evidence="9" key="1">
    <citation type="submission" date="2021-08" db="EMBL/GenBank/DDBJ databases">
        <title>Sphingopyxis panaciterrulae sp. nov., isolated from the surface water of the Yellow Sea.</title>
        <authorList>
            <person name="Gao Z."/>
            <person name="Zhang D."/>
            <person name="Zhang A."/>
        </authorList>
    </citation>
    <scope>NUCLEOTIDE SEQUENCE</scope>
    <source>
        <strain evidence="9">XHP0097</strain>
    </source>
</reference>
<dbReference type="InterPro" id="IPR022837">
    <property type="entry name" value="MsrQ-like"/>
</dbReference>
<comment type="subcellular location">
    <subcellularLocation>
        <location evidence="1">Membrane</location>
        <topology evidence="1">Multi-pass membrane protein</topology>
    </subcellularLocation>
</comment>
<evidence type="ECO:0000256" key="1">
    <source>
        <dbReference type="ARBA" id="ARBA00004141"/>
    </source>
</evidence>
<evidence type="ECO:0000259" key="8">
    <source>
        <dbReference type="Pfam" id="PF01794"/>
    </source>
</evidence>
<comment type="caution">
    <text evidence="9">The sequence shown here is derived from an EMBL/GenBank/DDBJ whole genome shotgun (WGS) entry which is preliminary data.</text>
</comment>
<dbReference type="InterPro" id="IPR013130">
    <property type="entry name" value="Fe3_Rdtase_TM_dom"/>
</dbReference>
<keyword evidence="4 7" id="KW-1133">Transmembrane helix</keyword>
<keyword evidence="6 7" id="KW-0472">Membrane</keyword>
<dbReference type="PANTHER" id="PTHR36964:SF1">
    <property type="entry name" value="PROTEIN-METHIONINE-SULFOXIDE REDUCTASE HEME-BINDING SUBUNIT MSRQ"/>
    <property type="match status" value="1"/>
</dbReference>
<evidence type="ECO:0000256" key="2">
    <source>
        <dbReference type="ARBA" id="ARBA00022448"/>
    </source>
</evidence>
<keyword evidence="2" id="KW-0813">Transport</keyword>
<name>A0ABS7MA06_9SPHN</name>
<gene>
    <name evidence="9" type="ORF">K5P26_01750</name>
</gene>
<feature type="transmembrane region" description="Helical" evidence="7">
    <location>
        <begin position="91"/>
        <end position="109"/>
    </location>
</feature>
<organism evidence="9 10">
    <name type="scientific">Sphingopyxis jiangsuensis</name>
    <dbReference type="NCBI Taxonomy" id="2871171"/>
    <lineage>
        <taxon>Bacteria</taxon>
        <taxon>Pseudomonadati</taxon>
        <taxon>Pseudomonadota</taxon>
        <taxon>Alphaproteobacteria</taxon>
        <taxon>Sphingomonadales</taxon>
        <taxon>Sphingomonadaceae</taxon>
        <taxon>Sphingopyxis</taxon>
    </lineage>
</organism>
<feature type="transmembrane region" description="Helical" evidence="7">
    <location>
        <begin position="121"/>
        <end position="140"/>
    </location>
</feature>
<feature type="transmembrane region" description="Helical" evidence="7">
    <location>
        <begin position="161"/>
        <end position="177"/>
    </location>
</feature>
<keyword evidence="3 7" id="KW-0812">Transmembrane</keyword>
<dbReference type="EMBL" id="JAILXK010000001">
    <property type="protein sequence ID" value="MBY4635861.1"/>
    <property type="molecule type" value="Genomic_DNA"/>
</dbReference>
<dbReference type="Pfam" id="PF01794">
    <property type="entry name" value="Ferric_reduct"/>
    <property type="match status" value="1"/>
</dbReference>
<sequence length="217" mass="23801">MTIVTAFPYPTPVAKLRSLLNSLPFFWLLLAIPGALMLAGWLDGAIDTMDMLHPTGETSARLMIAAMLIGPLTGVLGARRWLGWLLRRRRALGVAAFLYALAHLVFYVIDMGNLDDMLAEIGAPGIWTGWVALALMLPLACTSNNAAMRALGAAWKRLQRLAYPAALLTLLHWWWIHNRLAGALAHFAPLALVWLALAARRLQSVDAPPRTPKGIRP</sequence>
<dbReference type="PANTHER" id="PTHR36964">
    <property type="entry name" value="PROTEIN-METHIONINE-SULFOXIDE REDUCTASE HEME-BINDING SUBUNIT MSRQ"/>
    <property type="match status" value="1"/>
</dbReference>
<protein>
    <submittedName>
        <fullName evidence="9">Ferric reductase-like transmembrane domain-containing protein</fullName>
    </submittedName>
</protein>
<evidence type="ECO:0000313" key="9">
    <source>
        <dbReference type="EMBL" id="MBY4635861.1"/>
    </source>
</evidence>
<accession>A0ABS7MA06</accession>
<keyword evidence="10" id="KW-1185">Reference proteome</keyword>
<evidence type="ECO:0000256" key="5">
    <source>
        <dbReference type="ARBA" id="ARBA00023004"/>
    </source>
</evidence>
<feature type="transmembrane region" description="Helical" evidence="7">
    <location>
        <begin position="62"/>
        <end position="79"/>
    </location>
</feature>
<feature type="transmembrane region" description="Helical" evidence="7">
    <location>
        <begin position="183"/>
        <end position="200"/>
    </location>
</feature>
<proteinExistence type="predicted"/>
<feature type="domain" description="Ferric oxidoreductase" evidence="8">
    <location>
        <begin position="56"/>
        <end position="169"/>
    </location>
</feature>
<evidence type="ECO:0000256" key="7">
    <source>
        <dbReference type="SAM" id="Phobius"/>
    </source>
</evidence>
<dbReference type="Proteomes" id="UP001166571">
    <property type="component" value="Unassembled WGS sequence"/>
</dbReference>
<keyword evidence="5" id="KW-0408">Iron</keyword>
<evidence type="ECO:0000313" key="10">
    <source>
        <dbReference type="Proteomes" id="UP001166571"/>
    </source>
</evidence>